<dbReference type="OrthoDB" id="8349444at2"/>
<accession>A0A2T1AAD6</accession>
<dbReference type="AlphaFoldDB" id="A0A2T1AAD6"/>
<gene>
    <name evidence="1" type="ORF">CLV89_11654</name>
</gene>
<sequence>MLIKLRDYERIFQIISAVVESEDGDPAYACIYYSLFGANILVDHFGVDAKVRCGLATYHLGDDHQVLCFGEVTHAGITSTSEGFHCWVEADGWLLDFMAPNFGTLKKTAFTARPKMFQKRFSDMAGNPNEMSHAGQFFFQHNPELSETLLMQFVEQLGNQDLASLCSQWFRKTPKKIQTSVATADQNGKIRPVTLKAVSLRSKW</sequence>
<dbReference type="Proteomes" id="UP000237718">
    <property type="component" value="Unassembled WGS sequence"/>
</dbReference>
<reference evidence="1 2" key="1">
    <citation type="submission" date="2018-03" db="EMBL/GenBank/DDBJ databases">
        <title>Genomic Encyclopedia of Archaeal and Bacterial Type Strains, Phase II (KMG-II): from individual species to whole genera.</title>
        <authorList>
            <person name="Goeker M."/>
        </authorList>
    </citation>
    <scope>NUCLEOTIDE SEQUENCE [LARGE SCALE GENOMIC DNA]</scope>
    <source>
        <strain evidence="1 2">DSM 25328</strain>
    </source>
</reference>
<comment type="caution">
    <text evidence="1">The sequence shown here is derived from an EMBL/GenBank/DDBJ whole genome shotgun (WGS) entry which is preliminary data.</text>
</comment>
<dbReference type="RefSeq" id="WP_106165155.1">
    <property type="nucleotide sequence ID" value="NZ_PVUF01000016.1"/>
</dbReference>
<organism evidence="1 2">
    <name type="scientific">Tritonibacter scottomollicae</name>
    <name type="common">Epibacterium scottomollicae</name>
    <dbReference type="NCBI Taxonomy" id="483013"/>
    <lineage>
        <taxon>Bacteria</taxon>
        <taxon>Pseudomonadati</taxon>
        <taxon>Pseudomonadota</taxon>
        <taxon>Alphaproteobacteria</taxon>
        <taxon>Rhodobacterales</taxon>
        <taxon>Paracoccaceae</taxon>
        <taxon>Tritonibacter</taxon>
    </lineage>
</organism>
<dbReference type="Pfam" id="PF09641">
    <property type="entry name" value="DUF2026"/>
    <property type="match status" value="1"/>
</dbReference>
<evidence type="ECO:0000313" key="1">
    <source>
        <dbReference type="EMBL" id="PRZ45308.1"/>
    </source>
</evidence>
<name>A0A2T1AAD6_TRISK</name>
<dbReference type="SUPFAM" id="SSF54001">
    <property type="entry name" value="Cysteine proteinases"/>
    <property type="match status" value="1"/>
</dbReference>
<dbReference type="InterPro" id="IPR018599">
    <property type="entry name" value="DUF2026"/>
</dbReference>
<dbReference type="InterPro" id="IPR023107">
    <property type="entry name" value="Atu2299-like_dom_sf"/>
</dbReference>
<protein>
    <submittedName>
        <fullName evidence="1">Uncharacterized protein DUF2026</fullName>
    </submittedName>
</protein>
<dbReference type="Gene3D" id="3.10.550.10">
    <property type="entry name" value="Hypothetical protein Atu2299"/>
    <property type="match status" value="1"/>
</dbReference>
<dbReference type="EMBL" id="PVUF01000016">
    <property type="protein sequence ID" value="PRZ45308.1"/>
    <property type="molecule type" value="Genomic_DNA"/>
</dbReference>
<proteinExistence type="predicted"/>
<dbReference type="InterPro" id="IPR038765">
    <property type="entry name" value="Papain-like_cys_pep_sf"/>
</dbReference>
<evidence type="ECO:0000313" key="2">
    <source>
        <dbReference type="Proteomes" id="UP000237718"/>
    </source>
</evidence>